<dbReference type="GO" id="GO:0005789">
    <property type="term" value="C:endoplasmic reticulum membrane"/>
    <property type="evidence" value="ECO:0007669"/>
    <property type="project" value="UniProtKB-SubCell"/>
</dbReference>
<accession>A0A8J1Y7G6</accession>
<dbReference type="Pfam" id="PF00226">
    <property type="entry name" value="DnaJ"/>
    <property type="match status" value="1"/>
</dbReference>
<feature type="compositionally biased region" description="Low complexity" evidence="6">
    <location>
        <begin position="77"/>
        <end position="89"/>
    </location>
</feature>
<evidence type="ECO:0000313" key="7">
    <source>
        <dbReference type="EMBL" id="CAH1794057.1"/>
    </source>
</evidence>
<dbReference type="PRINTS" id="PR00625">
    <property type="entry name" value="JDOMAIN"/>
</dbReference>
<comment type="caution">
    <text evidence="7">The sequence shown here is derived from an EMBL/GenBank/DDBJ whole genome shotgun (WGS) entry which is preliminary data.</text>
</comment>
<dbReference type="PROSITE" id="PS50076">
    <property type="entry name" value="DNAJ_2"/>
    <property type="match status" value="1"/>
</dbReference>
<gene>
    <name evidence="7" type="ORF">OFUS_LOCUS18824</name>
</gene>
<comment type="subcellular location">
    <subcellularLocation>
        <location evidence="1">Endoplasmic reticulum membrane</location>
        <topology evidence="1">Single-pass membrane protein</topology>
    </subcellularLocation>
</comment>
<keyword evidence="8" id="KW-1185">Reference proteome</keyword>
<dbReference type="InterPro" id="IPR036869">
    <property type="entry name" value="J_dom_sf"/>
</dbReference>
<evidence type="ECO:0000256" key="4">
    <source>
        <dbReference type="ARBA" id="ARBA00022989"/>
    </source>
</evidence>
<dbReference type="Gene3D" id="1.10.287.110">
    <property type="entry name" value="DnaJ domain"/>
    <property type="match status" value="1"/>
</dbReference>
<dbReference type="PANTHER" id="PTHR43908">
    <property type="entry name" value="AT29763P-RELATED"/>
    <property type="match status" value="1"/>
</dbReference>
<dbReference type="FunFam" id="1.10.287.110:FF:000137">
    <property type="entry name" value="DnaJ homolog subfamily B member 1"/>
    <property type="match status" value="1"/>
</dbReference>
<reference evidence="7" key="1">
    <citation type="submission" date="2022-03" db="EMBL/GenBank/DDBJ databases">
        <authorList>
            <person name="Martin C."/>
        </authorList>
    </citation>
    <scope>NUCLEOTIDE SEQUENCE</scope>
</reference>
<dbReference type="OrthoDB" id="442087at2759"/>
<organism evidence="7 8">
    <name type="scientific">Owenia fusiformis</name>
    <name type="common">Polychaete worm</name>
    <dbReference type="NCBI Taxonomy" id="6347"/>
    <lineage>
        <taxon>Eukaryota</taxon>
        <taxon>Metazoa</taxon>
        <taxon>Spiralia</taxon>
        <taxon>Lophotrochozoa</taxon>
        <taxon>Annelida</taxon>
        <taxon>Polychaeta</taxon>
        <taxon>Sedentaria</taxon>
        <taxon>Canalipalpata</taxon>
        <taxon>Sabellida</taxon>
        <taxon>Oweniida</taxon>
        <taxon>Oweniidae</taxon>
        <taxon>Owenia</taxon>
    </lineage>
</organism>
<evidence type="ECO:0000256" key="3">
    <source>
        <dbReference type="ARBA" id="ARBA00022824"/>
    </source>
</evidence>
<evidence type="ECO:0000256" key="2">
    <source>
        <dbReference type="ARBA" id="ARBA00022692"/>
    </source>
</evidence>
<keyword evidence="3" id="KW-0256">Endoplasmic reticulum</keyword>
<dbReference type="PANTHER" id="PTHR43908:SF3">
    <property type="entry name" value="AT29763P-RELATED"/>
    <property type="match status" value="1"/>
</dbReference>
<keyword evidence="4" id="KW-1133">Transmembrane helix</keyword>
<dbReference type="AlphaFoldDB" id="A0A8J1Y7G6"/>
<evidence type="ECO:0000256" key="1">
    <source>
        <dbReference type="ARBA" id="ARBA00004389"/>
    </source>
</evidence>
<dbReference type="GO" id="GO:0071218">
    <property type="term" value="P:cellular response to misfolded protein"/>
    <property type="evidence" value="ECO:0007669"/>
    <property type="project" value="TreeGrafter"/>
</dbReference>
<keyword evidence="2" id="KW-0812">Transmembrane</keyword>
<dbReference type="CDD" id="cd06257">
    <property type="entry name" value="DnaJ"/>
    <property type="match status" value="1"/>
</dbReference>
<dbReference type="EMBL" id="CAIIXF020000009">
    <property type="protein sequence ID" value="CAH1794057.1"/>
    <property type="molecule type" value="Genomic_DNA"/>
</dbReference>
<dbReference type="SMART" id="SM00271">
    <property type="entry name" value="DnaJ"/>
    <property type="match status" value="1"/>
</dbReference>
<keyword evidence="5" id="KW-0472">Membrane</keyword>
<dbReference type="Pfam" id="PF09320">
    <property type="entry name" value="DUF1977"/>
    <property type="match status" value="1"/>
</dbReference>
<dbReference type="SUPFAM" id="SSF46565">
    <property type="entry name" value="Chaperone J-domain"/>
    <property type="match status" value="1"/>
</dbReference>
<sequence>MEGNKDESERCLEIAIKYIMGGDRNKAVKFLNKALKLYPLPKAKDLLEQLNNTANSSTANKDKHKDNTDGPRHRNQQKTSQTSTNQESSGHTLNKDYTSAQLDMVKRIRKCKDYYEILGVDKDCSEEDLKKAYRKLALKMHPDKNKAPGATEAFKAIGNAFAVLNDKDKRRRYDLYGSDAERVEGHSHHHHEYDFNRGFEGDISAEEIFNMFFGGGFPTGDVGQRHQHRTRTHHFTRSTHYTNREDNGYTMCLQLTPLLLLVGLSLLSSFLVGDQVFSLQRSNKYMNERKTQNLGIAYFVKPDFSTHYSGNIRSIERQVEDEYIGGLRSNCYRERTYKENMLWQAKAWSDRNLWERAQNTKLPSCDNLDKLYARQT</sequence>
<feature type="compositionally biased region" description="Basic and acidic residues" evidence="6">
    <location>
        <begin position="60"/>
        <end position="72"/>
    </location>
</feature>
<protein>
    <submittedName>
        <fullName evidence="7">Uncharacterized protein</fullName>
    </submittedName>
</protein>
<feature type="region of interest" description="Disordered" evidence="6">
    <location>
        <begin position="53"/>
        <end position="96"/>
    </location>
</feature>
<dbReference type="InterPro" id="IPR051100">
    <property type="entry name" value="DnaJ_subfamily_B/C"/>
</dbReference>
<dbReference type="GO" id="GO:0030544">
    <property type="term" value="F:Hsp70 protein binding"/>
    <property type="evidence" value="ECO:0007669"/>
    <property type="project" value="TreeGrafter"/>
</dbReference>
<dbReference type="InterPro" id="IPR001623">
    <property type="entry name" value="DnaJ_domain"/>
</dbReference>
<evidence type="ECO:0000313" key="8">
    <source>
        <dbReference type="Proteomes" id="UP000749559"/>
    </source>
</evidence>
<dbReference type="InterPro" id="IPR018253">
    <property type="entry name" value="DnaJ_domain_CS"/>
</dbReference>
<proteinExistence type="predicted"/>
<dbReference type="InterPro" id="IPR015399">
    <property type="entry name" value="DUF1977_DnaJ-like"/>
</dbReference>
<name>A0A8J1Y7G6_OWEFU</name>
<dbReference type="PROSITE" id="PS00636">
    <property type="entry name" value="DNAJ_1"/>
    <property type="match status" value="1"/>
</dbReference>
<evidence type="ECO:0000256" key="5">
    <source>
        <dbReference type="ARBA" id="ARBA00023136"/>
    </source>
</evidence>
<dbReference type="Proteomes" id="UP000749559">
    <property type="component" value="Unassembled WGS sequence"/>
</dbReference>
<evidence type="ECO:0000256" key="6">
    <source>
        <dbReference type="SAM" id="MobiDB-lite"/>
    </source>
</evidence>